<feature type="non-terminal residue" evidence="1">
    <location>
        <position position="1"/>
    </location>
</feature>
<dbReference type="EMBL" id="KQ247233">
    <property type="protein sequence ID" value="KNC72333.1"/>
    <property type="molecule type" value="Genomic_DNA"/>
</dbReference>
<feature type="non-terminal residue" evidence="1">
    <location>
        <position position="140"/>
    </location>
</feature>
<gene>
    <name evidence="1" type="ORF">SARC_15114</name>
</gene>
<dbReference type="AlphaFoldDB" id="A0A0L0F894"/>
<dbReference type="RefSeq" id="XP_014146235.1">
    <property type="nucleotide sequence ID" value="XM_014290760.1"/>
</dbReference>
<sequence>AIRSVLVRLLCNDSVSEVVQRHSLYTAAFQLVLFLARTQEFAAILLVDENGLIDPGSMQCLAYFVHELYKQVVFLQTKGHIPKDTKPMTALIEELYAQTTALIPTKPKKDTHKHGMTLVMPITSATRTDDKRVNKPGEGT</sequence>
<accession>A0A0L0F894</accession>
<reference evidence="1 2" key="1">
    <citation type="submission" date="2011-02" db="EMBL/GenBank/DDBJ databases">
        <title>The Genome Sequence of Sphaeroforma arctica JP610.</title>
        <authorList>
            <consortium name="The Broad Institute Genome Sequencing Platform"/>
            <person name="Russ C."/>
            <person name="Cuomo C."/>
            <person name="Young S.K."/>
            <person name="Zeng Q."/>
            <person name="Gargeya S."/>
            <person name="Alvarado L."/>
            <person name="Berlin A."/>
            <person name="Chapman S.B."/>
            <person name="Chen Z."/>
            <person name="Freedman E."/>
            <person name="Gellesch M."/>
            <person name="Goldberg J."/>
            <person name="Griggs A."/>
            <person name="Gujja S."/>
            <person name="Heilman E."/>
            <person name="Heiman D."/>
            <person name="Howarth C."/>
            <person name="Mehta T."/>
            <person name="Neiman D."/>
            <person name="Pearson M."/>
            <person name="Roberts A."/>
            <person name="Saif S."/>
            <person name="Shea T."/>
            <person name="Shenoy N."/>
            <person name="Sisk P."/>
            <person name="Stolte C."/>
            <person name="Sykes S."/>
            <person name="White J."/>
            <person name="Yandava C."/>
            <person name="Burger G."/>
            <person name="Gray M.W."/>
            <person name="Holland P.W.H."/>
            <person name="King N."/>
            <person name="Lang F.B.F."/>
            <person name="Roger A.J."/>
            <person name="Ruiz-Trillo I."/>
            <person name="Haas B."/>
            <person name="Nusbaum C."/>
            <person name="Birren B."/>
        </authorList>
    </citation>
    <scope>NUCLEOTIDE SEQUENCE [LARGE SCALE GENOMIC DNA]</scope>
    <source>
        <strain evidence="1 2">JP610</strain>
    </source>
</reference>
<evidence type="ECO:0000313" key="2">
    <source>
        <dbReference type="Proteomes" id="UP000054560"/>
    </source>
</evidence>
<organism evidence="1 2">
    <name type="scientific">Sphaeroforma arctica JP610</name>
    <dbReference type="NCBI Taxonomy" id="667725"/>
    <lineage>
        <taxon>Eukaryota</taxon>
        <taxon>Ichthyosporea</taxon>
        <taxon>Ichthyophonida</taxon>
        <taxon>Sphaeroforma</taxon>
    </lineage>
</organism>
<proteinExistence type="predicted"/>
<protein>
    <submittedName>
        <fullName evidence="1">Uncharacterized protein</fullName>
    </submittedName>
</protein>
<evidence type="ECO:0000313" key="1">
    <source>
        <dbReference type="EMBL" id="KNC72333.1"/>
    </source>
</evidence>
<dbReference type="Proteomes" id="UP000054560">
    <property type="component" value="Unassembled WGS sequence"/>
</dbReference>
<name>A0A0L0F894_9EUKA</name>
<keyword evidence="2" id="KW-1185">Reference proteome</keyword>
<dbReference type="GeneID" id="25915618"/>